<feature type="compositionally biased region" description="Basic and acidic residues" evidence="1">
    <location>
        <begin position="132"/>
        <end position="144"/>
    </location>
</feature>
<dbReference type="Proteomes" id="UP000005408">
    <property type="component" value="Unassembled WGS sequence"/>
</dbReference>
<keyword evidence="3" id="KW-1185">Reference proteome</keyword>
<sequence>MTSTSNKRSIDDLDLEECCRSIKRLAVSPRGEGATGAGDKNTPSCPKIKKKPWRLQMQPKQPPKIKPDQKISPPLKNLEDQISLMLKSIRYSIPSITGKEETDPVDVSGNSLQIKKNKRHARQSRRKPYQKSRPDNAQDKDPAKDNPMITSSVNGPVNKKQRQGTSGKQIPPTLVPKAIITAPDASEAALPSKEKETTDKASYRKRKQKICNIPNKKRKVNKSEDGVIKDLIRKFAQLAI</sequence>
<accession>A0A8W8NXX3</accession>
<evidence type="ECO:0000256" key="1">
    <source>
        <dbReference type="SAM" id="MobiDB-lite"/>
    </source>
</evidence>
<feature type="compositionally biased region" description="Basic residues" evidence="1">
    <location>
        <begin position="115"/>
        <end position="130"/>
    </location>
</feature>
<feature type="compositionally biased region" description="Basic and acidic residues" evidence="1">
    <location>
        <begin position="192"/>
        <end position="202"/>
    </location>
</feature>
<evidence type="ECO:0000313" key="2">
    <source>
        <dbReference type="EnsemblMetazoa" id="G807.1:cds"/>
    </source>
</evidence>
<proteinExistence type="predicted"/>
<organism evidence="2 3">
    <name type="scientific">Magallana gigas</name>
    <name type="common">Pacific oyster</name>
    <name type="synonym">Crassostrea gigas</name>
    <dbReference type="NCBI Taxonomy" id="29159"/>
    <lineage>
        <taxon>Eukaryota</taxon>
        <taxon>Metazoa</taxon>
        <taxon>Spiralia</taxon>
        <taxon>Lophotrochozoa</taxon>
        <taxon>Mollusca</taxon>
        <taxon>Bivalvia</taxon>
        <taxon>Autobranchia</taxon>
        <taxon>Pteriomorphia</taxon>
        <taxon>Ostreida</taxon>
        <taxon>Ostreoidea</taxon>
        <taxon>Ostreidae</taxon>
        <taxon>Magallana</taxon>
    </lineage>
</organism>
<reference evidence="2" key="1">
    <citation type="submission" date="2022-08" db="UniProtKB">
        <authorList>
            <consortium name="EnsemblMetazoa"/>
        </authorList>
    </citation>
    <scope>IDENTIFICATION</scope>
    <source>
        <strain evidence="2">05x7-T-G4-1.051#20</strain>
    </source>
</reference>
<dbReference type="AlphaFoldDB" id="A0A8W8NXX3"/>
<dbReference type="EnsemblMetazoa" id="G807.1">
    <property type="protein sequence ID" value="G807.1:cds"/>
    <property type="gene ID" value="G807"/>
</dbReference>
<feature type="region of interest" description="Disordered" evidence="1">
    <location>
        <begin position="24"/>
        <end position="75"/>
    </location>
</feature>
<evidence type="ECO:0000313" key="3">
    <source>
        <dbReference type="Proteomes" id="UP000005408"/>
    </source>
</evidence>
<feature type="region of interest" description="Disordered" evidence="1">
    <location>
        <begin position="95"/>
        <end position="206"/>
    </location>
</feature>
<protein>
    <submittedName>
        <fullName evidence="2">Uncharacterized protein</fullName>
    </submittedName>
</protein>
<name>A0A8W8NXX3_MAGGI</name>